<name>A0A182NRH0_9DIPT</name>
<dbReference type="Pfam" id="PF01834">
    <property type="entry name" value="XRCC1_N"/>
    <property type="match status" value="1"/>
</dbReference>
<keyword evidence="2" id="KW-0677">Repeat</keyword>
<sequence length="700" mass="77855">MPSVNVKCIESFSSEDPNYPASNLLKPGNKKWKCREPGERQAFVVLKLEEPIQIGGIDIGNEHSALIEVMVARSGPSNPSYTEILLATKFMTPVDSRNSTGSNGVQCFGAGALVPSVVGGKWDLVKIICTQPFNARVKYGLTFVALHPHVAVEKREKCLVPEKFQQQIKAEAEKVKPPVGLNLGRFKLREESPDSDDTAGFSNLFSRWKNKNLTGAATAGPSVSALMRDSNTPAALQRNIPTPGSVRNVAKQRPGRQTFEDSDEEAQKSLTATVKKNRNDESVLYDAEDDKPSKKLNGSMTHARSDTFVEKQENPVTKPLPDTTKSSKLHDVSSSKFKAFLDLTGQSVDRMPNRNDERKSTNLAPGVKKSLEECKKTPDKSYSMARPPLAIERQAVPSKRHSSPIEMPAKREDERLPTPKKPKLDIVDADSEPEVKRRVQYKPFGKLLENVVLVISGIQNPDRANIRNQALAMGAKYKPDWDASCTHLICAYKNTPKYNQVHGKGKIIKQTWIEKCYTSRKRLSWRKFALDTAEAHASDSEDEIVDIAKKPVEQHVQPSDSRASLSVMEKAQDDAVMLHELSDSDDEPPGTGKVYDISTEEEGDANEKDSERVDGNVAIFKGKKFYLHPEVGAVDIIKLEKYITTFKGTVSKEIGAVDYVIARNKQTLPIGSRAELVKPLWVYECNDMECLIPVNRYRIV</sequence>
<feature type="domain" description="BRCT" evidence="7">
    <location>
        <begin position="615"/>
        <end position="699"/>
    </location>
</feature>
<comment type="subcellular location">
    <subcellularLocation>
        <location evidence="1">Nucleus</location>
    </subcellularLocation>
</comment>
<keyword evidence="4" id="KW-0234">DNA repair</keyword>
<feature type="region of interest" description="Disordered" evidence="6">
    <location>
        <begin position="348"/>
        <end position="425"/>
    </location>
</feature>
<dbReference type="Pfam" id="PF16589">
    <property type="entry name" value="BRCT_2"/>
    <property type="match status" value="1"/>
</dbReference>
<dbReference type="VEuPathDB" id="VectorBase:ADIR010260"/>
<dbReference type="STRING" id="7168.A0A182NRH0"/>
<dbReference type="FunFam" id="2.60.120.260:FF:000025">
    <property type="entry name" value="DNA repair protein XRCC1 isoform X1"/>
    <property type="match status" value="1"/>
</dbReference>
<proteinExistence type="predicted"/>
<reference evidence="9" key="1">
    <citation type="submission" date="2013-03" db="EMBL/GenBank/DDBJ databases">
        <title>The Genome Sequence of Anopheles dirus WRAIR2.</title>
        <authorList>
            <consortium name="The Broad Institute Genomics Platform"/>
            <person name="Neafsey D.E."/>
            <person name="Walton C."/>
            <person name="Walker B."/>
            <person name="Young S.K."/>
            <person name="Zeng Q."/>
            <person name="Gargeya S."/>
            <person name="Fitzgerald M."/>
            <person name="Haas B."/>
            <person name="Abouelleil A."/>
            <person name="Allen A.W."/>
            <person name="Alvarado L."/>
            <person name="Arachchi H.M."/>
            <person name="Berlin A.M."/>
            <person name="Chapman S.B."/>
            <person name="Gainer-Dewar J."/>
            <person name="Goldberg J."/>
            <person name="Griggs A."/>
            <person name="Gujja S."/>
            <person name="Hansen M."/>
            <person name="Howarth C."/>
            <person name="Imamovic A."/>
            <person name="Ireland A."/>
            <person name="Larimer J."/>
            <person name="McCowan C."/>
            <person name="Murphy C."/>
            <person name="Pearson M."/>
            <person name="Poon T.W."/>
            <person name="Priest M."/>
            <person name="Roberts A."/>
            <person name="Saif S."/>
            <person name="Shea T."/>
            <person name="Sisk P."/>
            <person name="Sykes S."/>
            <person name="Wortman J."/>
            <person name="Nusbaum C."/>
            <person name="Birren B."/>
        </authorList>
    </citation>
    <scope>NUCLEOTIDE SEQUENCE [LARGE SCALE GENOMIC DNA]</scope>
    <source>
        <strain evidence="9">WRAIR2</strain>
    </source>
</reference>
<keyword evidence="5" id="KW-0539">Nucleus</keyword>
<feature type="domain" description="BRCT" evidence="7">
    <location>
        <begin position="443"/>
        <end position="530"/>
    </location>
</feature>
<dbReference type="Gene3D" id="3.40.50.10190">
    <property type="entry name" value="BRCT domain"/>
    <property type="match status" value="2"/>
</dbReference>
<dbReference type="InterPro" id="IPR002706">
    <property type="entry name" value="Xrcc1_N"/>
</dbReference>
<dbReference type="GO" id="GO:0005634">
    <property type="term" value="C:nucleus"/>
    <property type="evidence" value="ECO:0007669"/>
    <property type="project" value="UniProtKB-SubCell"/>
</dbReference>
<dbReference type="PANTHER" id="PTHR11370:SF5">
    <property type="entry name" value="DNA REPAIR PROTEIN XRCC1"/>
    <property type="match status" value="1"/>
</dbReference>
<dbReference type="CDD" id="cd17725">
    <property type="entry name" value="BRCT_XRCC1_rpt1"/>
    <property type="match status" value="1"/>
</dbReference>
<dbReference type="PROSITE" id="PS50172">
    <property type="entry name" value="BRCT"/>
    <property type="match status" value="2"/>
</dbReference>
<evidence type="ECO:0000256" key="5">
    <source>
        <dbReference type="ARBA" id="ARBA00023242"/>
    </source>
</evidence>
<evidence type="ECO:0000313" key="9">
    <source>
        <dbReference type="Proteomes" id="UP000075884"/>
    </source>
</evidence>
<accession>A0A182NRH0</accession>
<dbReference type="SUPFAM" id="SSF52113">
    <property type="entry name" value="BRCT domain"/>
    <property type="match status" value="2"/>
</dbReference>
<evidence type="ECO:0000259" key="7">
    <source>
        <dbReference type="PROSITE" id="PS50172"/>
    </source>
</evidence>
<feature type="region of interest" description="Disordered" evidence="6">
    <location>
        <begin position="235"/>
        <end position="329"/>
    </location>
</feature>
<dbReference type="GO" id="GO:0006284">
    <property type="term" value="P:base-excision repair"/>
    <property type="evidence" value="ECO:0007669"/>
    <property type="project" value="InterPro"/>
</dbReference>
<dbReference type="GO" id="GO:0006303">
    <property type="term" value="P:double-strand break repair via nonhomologous end joining"/>
    <property type="evidence" value="ECO:0007669"/>
    <property type="project" value="InterPro"/>
</dbReference>
<keyword evidence="3" id="KW-0227">DNA damage</keyword>
<reference evidence="8" key="2">
    <citation type="submission" date="2020-05" db="UniProtKB">
        <authorList>
            <consortium name="EnsemblMetazoa"/>
        </authorList>
    </citation>
    <scope>IDENTIFICATION</scope>
    <source>
        <strain evidence="8">WRAIR2</strain>
    </source>
</reference>
<dbReference type="SMART" id="SM00292">
    <property type="entry name" value="BRCT"/>
    <property type="match status" value="2"/>
</dbReference>
<dbReference type="Gene3D" id="2.60.120.260">
    <property type="entry name" value="Galactose-binding domain-like"/>
    <property type="match status" value="1"/>
</dbReference>
<dbReference type="FunFam" id="3.40.50.10190:FF:000008">
    <property type="entry name" value="X-ray repair cross complementing 1"/>
    <property type="match status" value="1"/>
</dbReference>
<dbReference type="GO" id="GO:0003684">
    <property type="term" value="F:damaged DNA binding"/>
    <property type="evidence" value="ECO:0007669"/>
    <property type="project" value="InterPro"/>
</dbReference>
<feature type="region of interest" description="Disordered" evidence="6">
    <location>
        <begin position="580"/>
        <end position="610"/>
    </location>
</feature>
<evidence type="ECO:0000256" key="1">
    <source>
        <dbReference type="ARBA" id="ARBA00004123"/>
    </source>
</evidence>
<dbReference type="InterPro" id="IPR036420">
    <property type="entry name" value="BRCT_dom_sf"/>
</dbReference>
<dbReference type="PANTHER" id="PTHR11370">
    <property type="entry name" value="DNA-REPAIR PROTEIN XRCC1"/>
    <property type="match status" value="1"/>
</dbReference>
<evidence type="ECO:0000256" key="4">
    <source>
        <dbReference type="ARBA" id="ARBA00023204"/>
    </source>
</evidence>
<dbReference type="GO" id="GO:0000012">
    <property type="term" value="P:single strand break repair"/>
    <property type="evidence" value="ECO:0007669"/>
    <property type="project" value="InterPro"/>
</dbReference>
<evidence type="ECO:0000256" key="3">
    <source>
        <dbReference type="ARBA" id="ARBA00022763"/>
    </source>
</evidence>
<organism evidence="8 9">
    <name type="scientific">Anopheles dirus</name>
    <dbReference type="NCBI Taxonomy" id="7168"/>
    <lineage>
        <taxon>Eukaryota</taxon>
        <taxon>Metazoa</taxon>
        <taxon>Ecdysozoa</taxon>
        <taxon>Arthropoda</taxon>
        <taxon>Hexapoda</taxon>
        <taxon>Insecta</taxon>
        <taxon>Pterygota</taxon>
        <taxon>Neoptera</taxon>
        <taxon>Endopterygota</taxon>
        <taxon>Diptera</taxon>
        <taxon>Nematocera</taxon>
        <taxon>Culicoidea</taxon>
        <taxon>Culicidae</taxon>
        <taxon>Anophelinae</taxon>
        <taxon>Anopheles</taxon>
    </lineage>
</organism>
<dbReference type="InterPro" id="IPR008979">
    <property type="entry name" value="Galactose-bd-like_sf"/>
</dbReference>
<dbReference type="Proteomes" id="UP000075884">
    <property type="component" value="Unassembled WGS sequence"/>
</dbReference>
<keyword evidence="9" id="KW-1185">Reference proteome</keyword>
<dbReference type="AlphaFoldDB" id="A0A182NRH0"/>
<dbReference type="SUPFAM" id="SSF49785">
    <property type="entry name" value="Galactose-binding domain-like"/>
    <property type="match status" value="1"/>
</dbReference>
<feature type="compositionally biased region" description="Basic and acidic residues" evidence="6">
    <location>
        <begin position="303"/>
        <end position="313"/>
    </location>
</feature>
<dbReference type="EnsemblMetazoa" id="ADIR010260-RA">
    <property type="protein sequence ID" value="ADIR010260-PA"/>
    <property type="gene ID" value="ADIR010260"/>
</dbReference>
<dbReference type="InterPro" id="IPR045080">
    <property type="entry name" value="BRCT_XRCC1_rpt1"/>
</dbReference>
<evidence type="ECO:0000256" key="6">
    <source>
        <dbReference type="SAM" id="MobiDB-lite"/>
    </source>
</evidence>
<feature type="compositionally biased region" description="Basic and acidic residues" evidence="6">
    <location>
        <begin position="369"/>
        <end position="379"/>
    </location>
</feature>
<protein>
    <recommendedName>
        <fullName evidence="7">BRCT domain-containing protein</fullName>
    </recommendedName>
</protein>
<dbReference type="Pfam" id="PF12738">
    <property type="entry name" value="PTCB-BRCT"/>
    <property type="match status" value="1"/>
</dbReference>
<dbReference type="InterPro" id="IPR001357">
    <property type="entry name" value="BRCT_dom"/>
</dbReference>
<evidence type="ECO:0000313" key="8">
    <source>
        <dbReference type="EnsemblMetazoa" id="ADIR010260-PA"/>
    </source>
</evidence>
<feature type="compositionally biased region" description="Basic and acidic residues" evidence="6">
    <location>
        <begin position="351"/>
        <end position="360"/>
    </location>
</feature>
<feature type="compositionally biased region" description="Basic and acidic residues" evidence="6">
    <location>
        <begin position="408"/>
        <end position="425"/>
    </location>
</feature>
<evidence type="ECO:0000256" key="2">
    <source>
        <dbReference type="ARBA" id="ARBA00022737"/>
    </source>
</evidence>